<dbReference type="RefSeq" id="WP_057628396.1">
    <property type="nucleotide sequence ID" value="NZ_LDJJ01000028.1"/>
</dbReference>
<dbReference type="Proteomes" id="UP000051863">
    <property type="component" value="Unassembled WGS sequence"/>
</dbReference>
<dbReference type="AlphaFoldDB" id="A0A0R0CEC0"/>
<dbReference type="Pfam" id="PF12710">
    <property type="entry name" value="HAD"/>
    <property type="match status" value="1"/>
</dbReference>
<sequence length="304" mass="33539">MKPTLPSWNNGPVRSAIEDFVSGVVAPGGPQFVAPSERIAVFDNDGTLWAEYPMFAQVCFSHEKLRELIVATPALAGKRAYKAMLAGDMAALKAMPKQEVFEPALAVHAGMTVPQFQADVAEWLGRSQHPRYQRGFDTCYYQPQVELLEYLRAHGFKTFIATGGGIEFVRAVSQRLYGIPPEQVIGSSTRAKFDFAGGHAEIVKLAELGSFDDRDEKPVNIELHIGRRPILAFGNSDGDLAMLRYVLGGKGPNLALLLRHDDDAREAAYDRDFHVSPLDQALDAAGKEGIHVVSMQRDWTRIFP</sequence>
<dbReference type="OrthoDB" id="9799365at2"/>
<dbReference type="Gene3D" id="3.40.50.1000">
    <property type="entry name" value="HAD superfamily/HAD-like"/>
    <property type="match status" value="1"/>
</dbReference>
<protein>
    <recommendedName>
        <fullName evidence="3">Phosphoserine phosphatase</fullName>
    </recommendedName>
</protein>
<dbReference type="InterPro" id="IPR036412">
    <property type="entry name" value="HAD-like_sf"/>
</dbReference>
<gene>
    <name evidence="1" type="ORF">ABB27_09230</name>
</gene>
<accession>A0A0R0CEC0</accession>
<keyword evidence="2" id="KW-1185">Reference proteome</keyword>
<evidence type="ECO:0000313" key="1">
    <source>
        <dbReference type="EMBL" id="KRG67733.1"/>
    </source>
</evidence>
<evidence type="ECO:0000313" key="2">
    <source>
        <dbReference type="Proteomes" id="UP000051863"/>
    </source>
</evidence>
<evidence type="ECO:0008006" key="3">
    <source>
        <dbReference type="Google" id="ProtNLM"/>
    </source>
</evidence>
<proteinExistence type="predicted"/>
<dbReference type="EMBL" id="LDJJ01000028">
    <property type="protein sequence ID" value="KRG67733.1"/>
    <property type="molecule type" value="Genomic_DNA"/>
</dbReference>
<dbReference type="SUPFAM" id="SSF56784">
    <property type="entry name" value="HAD-like"/>
    <property type="match status" value="1"/>
</dbReference>
<name>A0A0R0CEC0_9GAMM</name>
<dbReference type="InterPro" id="IPR023214">
    <property type="entry name" value="HAD_sf"/>
</dbReference>
<reference evidence="1 2" key="1">
    <citation type="submission" date="2015-05" db="EMBL/GenBank/DDBJ databases">
        <title>Genome sequencing and analysis of members of genus Stenotrophomonas.</title>
        <authorList>
            <person name="Patil P.P."/>
            <person name="Midha S."/>
            <person name="Patil P.B."/>
        </authorList>
    </citation>
    <scope>NUCLEOTIDE SEQUENCE [LARGE SCALE GENOMIC DNA]</scope>
    <source>
        <strain evidence="1 2">DSM 18941</strain>
    </source>
</reference>
<comment type="caution">
    <text evidence="1">The sequence shown here is derived from an EMBL/GenBank/DDBJ whole genome shotgun (WGS) entry which is preliminary data.</text>
</comment>
<organism evidence="1 2">
    <name type="scientific">Stenotrophomonas terrae</name>
    <dbReference type="NCBI Taxonomy" id="405446"/>
    <lineage>
        <taxon>Bacteria</taxon>
        <taxon>Pseudomonadati</taxon>
        <taxon>Pseudomonadota</taxon>
        <taxon>Gammaproteobacteria</taxon>
        <taxon>Lysobacterales</taxon>
        <taxon>Lysobacteraceae</taxon>
        <taxon>Stenotrophomonas</taxon>
    </lineage>
</organism>
<dbReference type="PATRIC" id="fig|405446.3.peg.1300"/>